<dbReference type="Proteomes" id="UP001240639">
    <property type="component" value="Unassembled WGS sequence"/>
</dbReference>
<feature type="transmembrane region" description="Helical" evidence="1">
    <location>
        <begin position="20"/>
        <end position="53"/>
    </location>
</feature>
<reference evidence="2 3" key="1">
    <citation type="submission" date="2023-08" db="EMBL/GenBank/DDBJ databases">
        <title>genomic of G39.</title>
        <authorList>
            <person name="Wang Y."/>
        </authorList>
    </citation>
    <scope>NUCLEOTIDE SEQUENCE [LARGE SCALE GENOMIC DNA]</scope>
    <source>
        <strain evidence="2 3">G39</strain>
    </source>
</reference>
<accession>A0ABT9HSL2</accession>
<name>A0ABT9HSL2_9SPHN</name>
<comment type="caution">
    <text evidence="2">The sequence shown here is derived from an EMBL/GenBank/DDBJ whole genome shotgun (WGS) entry which is preliminary data.</text>
</comment>
<dbReference type="RefSeq" id="WP_305933358.1">
    <property type="nucleotide sequence ID" value="NZ_JAVAIM010000001.1"/>
</dbReference>
<dbReference type="EMBL" id="JAVAIM010000001">
    <property type="protein sequence ID" value="MDP4576144.1"/>
    <property type="molecule type" value="Genomic_DNA"/>
</dbReference>
<feature type="transmembrane region" description="Helical" evidence="1">
    <location>
        <begin position="91"/>
        <end position="113"/>
    </location>
</feature>
<protein>
    <submittedName>
        <fullName evidence="2">Uncharacterized protein</fullName>
    </submittedName>
</protein>
<keyword evidence="1" id="KW-1133">Transmembrane helix</keyword>
<organism evidence="2 3">
    <name type="scientific">Qipengyuania profundimaris</name>
    <dbReference type="NCBI Taxonomy" id="3067652"/>
    <lineage>
        <taxon>Bacteria</taxon>
        <taxon>Pseudomonadati</taxon>
        <taxon>Pseudomonadota</taxon>
        <taxon>Alphaproteobacteria</taxon>
        <taxon>Sphingomonadales</taxon>
        <taxon>Erythrobacteraceae</taxon>
        <taxon>Qipengyuania</taxon>
    </lineage>
</organism>
<evidence type="ECO:0000256" key="1">
    <source>
        <dbReference type="SAM" id="Phobius"/>
    </source>
</evidence>
<evidence type="ECO:0000313" key="2">
    <source>
        <dbReference type="EMBL" id="MDP4576144.1"/>
    </source>
</evidence>
<keyword evidence="3" id="KW-1185">Reference proteome</keyword>
<sequence length="129" mass="13717">MIQILSAIDSGSEASASGVGLGLFFAAFTVIPLVAAPFIMASLATFGALAAVIVDRMGTPRYASLGVIFAFAAVPIFIFAVIFSYEDETLWQRLAGPFTLAGPFAFAAALSLWHEMLKRKRRIEGSIPT</sequence>
<keyword evidence="1" id="KW-0472">Membrane</keyword>
<keyword evidence="1" id="KW-0812">Transmembrane</keyword>
<evidence type="ECO:0000313" key="3">
    <source>
        <dbReference type="Proteomes" id="UP001240639"/>
    </source>
</evidence>
<proteinExistence type="predicted"/>
<gene>
    <name evidence="2" type="ORF">Q9K02_13460</name>
</gene>
<feature type="transmembrane region" description="Helical" evidence="1">
    <location>
        <begin position="65"/>
        <end position="85"/>
    </location>
</feature>